<sequence>MQAQALFAGYDQFVSKLPAYGKQAIQRLLPKNDSSWKMSMLPYKTTDGRHLHRHIKSGQQDKVKVYKGDLSTDDAVYNFPKALKESKMRDDPTFLYNAGLSVANLFLRILSDVQALFNLYFANHPDWDQTCESLPARFSLLFEMEDTRPTSNWKSSKFLRNFGASRATREKRTLKLTHRAGDTVSQRGREMTDDDRAMIMEWHWVSKPTWLSKRETRAAFFKPTPPVHGKDGWATTDVSQLSSVMWPHMWCELVEQEWQIQSMKLPSQDEGHQTLMLNLKDLYSQIPDSVLPLIKDRQFDTYARDIIKMLPDFPSSGCPDRMTNKHKNAVDLATFALLSAWDTSISALKNSLNFFQVLAEALLKEEDDLTEGAETETEQPEETVSRSAQLDTIMNTIKVSLDKWRIEGIRGQGLRKNLMLSWEGFFKELSDSETQGLVEARRSFQESREALEALLVSEKKRTREVGDHLERLFSESGASSSQQEDKAAQRALHPLHVALRYVSLLTDAALARQQEVLSHFRRISSCIDAISKPKALPGTAFGEWTKDPNNVGKSYRPYANMEGLARMRKWFKIDESAQHGADLFFDEACRVPPHTDFTTPEHERLDKLGEPRSECERVILSNAFITIFPNFAVTAMLDFERFRNHLKVLGKNPTKEKVDDMLRQLFSFVTRLKTAGSQFRMDDDFYKSFAYREDGSLIGHLWANLPSALTEIAATLQTRENRRTQWITESIAFRAKLKSARRMRLREMELAQKTIATKVEGCVCQERWSGYVWSNYLPGLKSFQGCVSNTKAMSLKFVHNSQGWKGFCKTKKDKSAVTGTSCKVKFAECDPDAEATSNKGHQY</sequence>
<protein>
    <submittedName>
        <fullName evidence="1">Uncharacterized protein</fullName>
    </submittedName>
</protein>
<evidence type="ECO:0000313" key="1">
    <source>
        <dbReference type="EMBL" id="CAK9035407.1"/>
    </source>
</evidence>
<accession>A0ABP0LAW4</accession>
<dbReference type="EMBL" id="CAXAMN010011470">
    <property type="protein sequence ID" value="CAK9035407.1"/>
    <property type="molecule type" value="Genomic_DNA"/>
</dbReference>
<comment type="caution">
    <text evidence="1">The sequence shown here is derived from an EMBL/GenBank/DDBJ whole genome shotgun (WGS) entry which is preliminary data.</text>
</comment>
<dbReference type="Proteomes" id="UP001642484">
    <property type="component" value="Unassembled WGS sequence"/>
</dbReference>
<name>A0ABP0LAW4_9DINO</name>
<keyword evidence="2" id="KW-1185">Reference proteome</keyword>
<reference evidence="1 2" key="1">
    <citation type="submission" date="2024-02" db="EMBL/GenBank/DDBJ databases">
        <authorList>
            <person name="Chen Y."/>
            <person name="Shah S."/>
            <person name="Dougan E. K."/>
            <person name="Thang M."/>
            <person name="Chan C."/>
        </authorList>
    </citation>
    <scope>NUCLEOTIDE SEQUENCE [LARGE SCALE GENOMIC DNA]</scope>
</reference>
<organism evidence="1 2">
    <name type="scientific">Durusdinium trenchii</name>
    <dbReference type="NCBI Taxonomy" id="1381693"/>
    <lineage>
        <taxon>Eukaryota</taxon>
        <taxon>Sar</taxon>
        <taxon>Alveolata</taxon>
        <taxon>Dinophyceae</taxon>
        <taxon>Suessiales</taxon>
        <taxon>Symbiodiniaceae</taxon>
        <taxon>Durusdinium</taxon>
    </lineage>
</organism>
<evidence type="ECO:0000313" key="2">
    <source>
        <dbReference type="Proteomes" id="UP001642484"/>
    </source>
</evidence>
<gene>
    <name evidence="1" type="ORF">CCMP2556_LOCUS19901</name>
</gene>
<proteinExistence type="predicted"/>